<keyword evidence="3" id="KW-0443">Lipid metabolism</keyword>
<dbReference type="SUPFAM" id="SSF52151">
    <property type="entry name" value="FabD/lysophospholipase-like"/>
    <property type="match status" value="1"/>
</dbReference>
<dbReference type="InterPro" id="IPR016035">
    <property type="entry name" value="Acyl_Trfase/lysoPLipase"/>
</dbReference>
<gene>
    <name evidence="6" type="ORF">AMK59_1764</name>
</gene>
<dbReference type="InterPro" id="IPR050301">
    <property type="entry name" value="NTE"/>
</dbReference>
<evidence type="ECO:0000313" key="7">
    <source>
        <dbReference type="Proteomes" id="UP000051574"/>
    </source>
</evidence>
<dbReference type="InterPro" id="IPR002641">
    <property type="entry name" value="PNPLA_dom"/>
</dbReference>
<reference evidence="6 7" key="1">
    <citation type="submission" date="2015-09" db="EMBL/GenBank/DDBJ databases">
        <title>Draft genome of the scarab beetle Oryctes borbonicus.</title>
        <authorList>
            <person name="Meyer J.M."/>
            <person name="Markov G.V."/>
            <person name="Baskaran P."/>
            <person name="Herrmann M."/>
            <person name="Sommer R.J."/>
            <person name="Roedelsperger C."/>
        </authorList>
    </citation>
    <scope>NUCLEOTIDE SEQUENCE [LARGE SCALE GENOMIC DNA]</scope>
    <source>
        <strain evidence="6">OB123</strain>
        <tissue evidence="6">Whole animal</tissue>
    </source>
</reference>
<dbReference type="PANTHER" id="PTHR14226:SF29">
    <property type="entry name" value="NEUROPATHY TARGET ESTERASE SWS"/>
    <property type="match status" value="1"/>
</dbReference>
<dbReference type="GO" id="GO:0016042">
    <property type="term" value="P:lipid catabolic process"/>
    <property type="evidence" value="ECO:0007669"/>
    <property type="project" value="UniProtKB-KW"/>
</dbReference>
<comment type="caution">
    <text evidence="6">The sequence shown here is derived from an EMBL/GenBank/DDBJ whole genome shotgun (WGS) entry which is preliminary data.</text>
</comment>
<evidence type="ECO:0000259" key="5">
    <source>
        <dbReference type="PROSITE" id="PS51635"/>
    </source>
</evidence>
<protein>
    <recommendedName>
        <fullName evidence="5">PNPLA domain-containing protein</fullName>
    </recommendedName>
</protein>
<evidence type="ECO:0000256" key="4">
    <source>
        <dbReference type="PROSITE-ProRule" id="PRU01161"/>
    </source>
</evidence>
<dbReference type="GO" id="GO:0004622">
    <property type="term" value="F:phosphatidylcholine lysophospholipase activity"/>
    <property type="evidence" value="ECO:0007669"/>
    <property type="project" value="TreeGrafter"/>
</dbReference>
<feature type="domain" description="PNPLA" evidence="5">
    <location>
        <begin position="1"/>
        <end position="96"/>
    </location>
</feature>
<accession>A0A0T6BEI5</accession>
<evidence type="ECO:0000256" key="1">
    <source>
        <dbReference type="ARBA" id="ARBA00022801"/>
    </source>
</evidence>
<organism evidence="6 7">
    <name type="scientific">Oryctes borbonicus</name>
    <dbReference type="NCBI Taxonomy" id="1629725"/>
    <lineage>
        <taxon>Eukaryota</taxon>
        <taxon>Metazoa</taxon>
        <taxon>Ecdysozoa</taxon>
        <taxon>Arthropoda</taxon>
        <taxon>Hexapoda</taxon>
        <taxon>Insecta</taxon>
        <taxon>Pterygota</taxon>
        <taxon>Neoptera</taxon>
        <taxon>Endopterygota</taxon>
        <taxon>Coleoptera</taxon>
        <taxon>Polyphaga</taxon>
        <taxon>Scarabaeiformia</taxon>
        <taxon>Scarabaeidae</taxon>
        <taxon>Dynastinae</taxon>
        <taxon>Oryctes</taxon>
    </lineage>
</organism>
<dbReference type="PANTHER" id="PTHR14226">
    <property type="entry name" value="NEUROPATHY TARGET ESTERASE/SWISS CHEESE D.MELANOGASTER"/>
    <property type="match status" value="1"/>
</dbReference>
<keyword evidence="7" id="KW-1185">Reference proteome</keyword>
<evidence type="ECO:0000256" key="2">
    <source>
        <dbReference type="ARBA" id="ARBA00022963"/>
    </source>
</evidence>
<dbReference type="GO" id="GO:0005783">
    <property type="term" value="C:endoplasmic reticulum"/>
    <property type="evidence" value="ECO:0007669"/>
    <property type="project" value="TreeGrafter"/>
</dbReference>
<keyword evidence="2" id="KW-0442">Lipid degradation</keyword>
<keyword evidence="1" id="KW-0378">Hydrolase</keyword>
<dbReference type="Proteomes" id="UP000051574">
    <property type="component" value="Unassembled WGS sequence"/>
</dbReference>
<comment type="caution">
    <text evidence="4">Lacks conserved residue(s) required for the propagation of feature annotation.</text>
</comment>
<dbReference type="AlphaFoldDB" id="A0A0T6BEI5"/>
<name>A0A0T6BEI5_9SCAR</name>
<dbReference type="OrthoDB" id="421051at2759"/>
<proteinExistence type="predicted"/>
<dbReference type="EMBL" id="LJIG01001190">
    <property type="protein sequence ID" value="KRT85750.1"/>
    <property type="molecule type" value="Genomic_DNA"/>
</dbReference>
<evidence type="ECO:0000313" key="6">
    <source>
        <dbReference type="EMBL" id="KRT85750.1"/>
    </source>
</evidence>
<dbReference type="PROSITE" id="PS51635">
    <property type="entry name" value="PNPLA"/>
    <property type="match status" value="1"/>
</dbReference>
<dbReference type="Gene3D" id="3.40.1090.10">
    <property type="entry name" value="Cytosolic phospholipase A2 catalytic domain"/>
    <property type="match status" value="1"/>
</dbReference>
<evidence type="ECO:0000256" key="3">
    <source>
        <dbReference type="ARBA" id="ARBA00023098"/>
    </source>
</evidence>
<sequence length="304" mass="35058">MPDHYRCSVVNLSTKINKMTKDFYYNMKSFLKTLCIKIMRNTVIDVRLYYVTGQLWRYVRGSMSVVGIFPPICDPRDGHMLVDGCYINNVPADVMRSLGANHILAIDVGSVDDQDLTNYGDDLSGWWLLWKRWNPFTSAVKVPNLPDIQSRLAYVSCVRQLEEVKTSGYCEYIRPPIDQYRTLQFGSFDEIREVGYQHGKQYFEEQLKSGTFPFLKVCCEMDSSPQHSVYTFTDLAQMVCKVRRPYEDESSTESSDEEDIESHGYASEPSVGILDVSCESCNVEELAVLYLCQKMNWSRRMNSI</sequence>